<dbReference type="Proteomes" id="UP000289859">
    <property type="component" value="Unassembled WGS sequence"/>
</dbReference>
<dbReference type="RefSeq" id="WP_128765712.1">
    <property type="nucleotide sequence ID" value="NZ_JBHUOO010000007.1"/>
</dbReference>
<reference evidence="2 3" key="1">
    <citation type="submission" date="2018-07" db="EMBL/GenBank/DDBJ databases">
        <title>Leeuwenhoekiella genomics.</title>
        <authorList>
            <person name="Tahon G."/>
            <person name="Willems A."/>
        </authorList>
    </citation>
    <scope>NUCLEOTIDE SEQUENCE [LARGE SCALE GENOMIC DNA]</scope>
    <source>
        <strain evidence="2 3">LMG 29608</strain>
    </source>
</reference>
<dbReference type="PANTHER" id="PTHR46844:SF1">
    <property type="entry name" value="SLR5058 PROTEIN"/>
    <property type="match status" value="1"/>
</dbReference>
<dbReference type="Pfam" id="PF05729">
    <property type="entry name" value="NACHT"/>
    <property type="match status" value="1"/>
</dbReference>
<dbReference type="InterPro" id="IPR007111">
    <property type="entry name" value="NACHT_NTPase"/>
</dbReference>
<protein>
    <submittedName>
        <fullName evidence="2">NACHT domain-containing protein</fullName>
    </submittedName>
</protein>
<name>A0A4Q0P328_9FLAO</name>
<keyword evidence="3" id="KW-1185">Reference proteome</keyword>
<organism evidence="2 3">
    <name type="scientific">Leeuwenhoekiella polynyae</name>
    <dbReference type="NCBI Taxonomy" id="1550906"/>
    <lineage>
        <taxon>Bacteria</taxon>
        <taxon>Pseudomonadati</taxon>
        <taxon>Bacteroidota</taxon>
        <taxon>Flavobacteriia</taxon>
        <taxon>Flavobacteriales</taxon>
        <taxon>Flavobacteriaceae</taxon>
        <taxon>Leeuwenhoekiella</taxon>
    </lineage>
</organism>
<proteinExistence type="predicted"/>
<dbReference type="AlphaFoldDB" id="A0A4Q0P328"/>
<accession>A0A4Q0P328</accession>
<dbReference type="PANTHER" id="PTHR46844">
    <property type="entry name" value="SLR5058 PROTEIN"/>
    <property type="match status" value="1"/>
</dbReference>
<dbReference type="EMBL" id="QOVK01000009">
    <property type="protein sequence ID" value="RXG20907.1"/>
    <property type="molecule type" value="Genomic_DNA"/>
</dbReference>
<evidence type="ECO:0000313" key="2">
    <source>
        <dbReference type="EMBL" id="RXG20907.1"/>
    </source>
</evidence>
<dbReference type="Gene3D" id="3.40.50.300">
    <property type="entry name" value="P-loop containing nucleotide triphosphate hydrolases"/>
    <property type="match status" value="1"/>
</dbReference>
<gene>
    <name evidence="2" type="ORF">DSM02_2278</name>
</gene>
<sequence>MALGTIAGLAFKTWAIKKIFDTGFNIFSKGLLNTEEIEKEFSAVIDKVSKKLSKQYPLVFGGKMKMILSDDEVFNELMKLLFESSSIEPNLLKTKIDTTTVPEGFVENLIEELKIEIKRNIRLNAIFTNNKIYIAIQGIQTEISRIEKNTSITVAEIIKIRTYLLENLDPAFSFQNFFKVYKSNAIGNLSQINFIGLGVDMSVKRNRKNLKEIFVEPFLEVKVNNKPGTRKQLDFIDNLPVETQICDLFENGKNIVILGNPGSGKSLLIRYIICAILKEVEFKFNYINSDEVVPFRIELRKYLAYKKANRGNIFKYLNNLLEEEYGLQIINEKSLLSILKNQDCIFFFDGLDEIFKIQDKIGIKNDIENFHNQFENVRSVTTSRNIGYEEAKLNEDKFEELRISNFTESQIEEYISKWYKVEEEDEIRREKEISGLLNKKDEIDNELLSNPLLLALIVILYRNVLKLPESKLEIYQSCTKTLVDKWDEEKSLEIDLDNDIYKDREKIFADLAYWQYEKLSSENSNVVLTYEDARKTVESSILNKLEKVDNYNCEDYSNSFMEYAKKRSIYFDNNFTHKTFLEYYTAYWIYSNIEKKHKINKRDALIEKYIRNSFWHIVLELLFNMIDKDQADTEIIDRILKNQIAKNNDALPFCLSILPGLKNVSIKIEKEIWENSLKVIFQEERIDNKGNISIKLISLNSITQNLTKHTKQNKLLSEVFLKIISNETYPKILVYKYIVEISIFIENKLSLFEMGFEFDRDIIYSDPHLALSYQYLVEDLKDDKISKKDELFRFVKEFGSTIFFNEPMSTYAGFKYPSFAFLFFRHLQSYLENGELIDVFHTLQEYDLSKSMFIDHLQEDPELPMIYSMDQIKEFFIFAENCSDIEIKVIILLYLTNSYARINSSYREEDFITLENYKVYPIIRMMLNNESSEDITYRILTLI</sequence>
<feature type="domain" description="NACHT" evidence="1">
    <location>
        <begin position="253"/>
        <end position="354"/>
    </location>
</feature>
<dbReference type="PROSITE" id="PS50837">
    <property type="entry name" value="NACHT"/>
    <property type="match status" value="1"/>
</dbReference>
<dbReference type="OrthoDB" id="1488560at2"/>
<evidence type="ECO:0000313" key="3">
    <source>
        <dbReference type="Proteomes" id="UP000289859"/>
    </source>
</evidence>
<comment type="caution">
    <text evidence="2">The sequence shown here is derived from an EMBL/GenBank/DDBJ whole genome shotgun (WGS) entry which is preliminary data.</text>
</comment>
<evidence type="ECO:0000259" key="1">
    <source>
        <dbReference type="PROSITE" id="PS50837"/>
    </source>
</evidence>
<dbReference type="SUPFAM" id="SSF52540">
    <property type="entry name" value="P-loop containing nucleoside triphosphate hydrolases"/>
    <property type="match status" value="1"/>
</dbReference>
<dbReference type="InterPro" id="IPR027417">
    <property type="entry name" value="P-loop_NTPase"/>
</dbReference>